<organism evidence="2 3">
    <name type="scientific">Hoeflea prorocentri</name>
    <dbReference type="NCBI Taxonomy" id="1922333"/>
    <lineage>
        <taxon>Bacteria</taxon>
        <taxon>Pseudomonadati</taxon>
        <taxon>Pseudomonadota</taxon>
        <taxon>Alphaproteobacteria</taxon>
        <taxon>Hyphomicrobiales</taxon>
        <taxon>Rhizobiaceae</taxon>
        <taxon>Hoeflea</taxon>
    </lineage>
</organism>
<evidence type="ECO:0000313" key="3">
    <source>
        <dbReference type="Proteomes" id="UP001151234"/>
    </source>
</evidence>
<dbReference type="Gene3D" id="3.30.420.40">
    <property type="match status" value="2"/>
</dbReference>
<dbReference type="PANTHER" id="PTHR18964">
    <property type="entry name" value="ROK (REPRESSOR, ORF, KINASE) FAMILY"/>
    <property type="match status" value="1"/>
</dbReference>
<reference evidence="2" key="1">
    <citation type="submission" date="2022-11" db="EMBL/GenBank/DDBJ databases">
        <title>Draft genome sequence of Hoeflea poritis E7-10 and Hoeflea prorocentri PM5-8, separated from scleractinian coral Porites lutea and marine dinoflagellate.</title>
        <authorList>
            <person name="Zhang G."/>
            <person name="Wei Q."/>
            <person name="Cai L."/>
        </authorList>
    </citation>
    <scope>NUCLEOTIDE SEQUENCE</scope>
    <source>
        <strain evidence="2">PM5-8</strain>
    </source>
</reference>
<sequence length="318" mass="32489">MARHFCLDIGGTYIKLATGDDDGLEEVDAIATPADRASFLDRTAGLLVAAGIAPPDRLGVSIAGSIDADSGSVDAAQLPQLAGTDFASDLASEIGKHIGASLLHRVSVENDANCFALAEAHFGAGREFDNVFAIILGTGVGGGQVWRGDLVRGFGGAAGEWGHGPFVQKQDPLNEAYIPQFTCGCGLTGCIDTVGGARGMESIHAAAGNTLIDSKAIVAGWLDGDQSCNTTISSYVGVVSDALAVAANVTGAGIIPVGGGLSNAAELLTAIDREVQRKVLKPRPGRLVVKGQTGHNGGLWGIHAQLMREGQRGAEGQH</sequence>
<dbReference type="AlphaFoldDB" id="A0A9X3UKJ8"/>
<keyword evidence="3" id="KW-1185">Reference proteome</keyword>
<dbReference type="EMBL" id="JAPJZI010000001">
    <property type="protein sequence ID" value="MDA5400813.1"/>
    <property type="molecule type" value="Genomic_DNA"/>
</dbReference>
<dbReference type="RefSeq" id="WP_267992638.1">
    <property type="nucleotide sequence ID" value="NZ_JAPJZI010000001.1"/>
</dbReference>
<protein>
    <submittedName>
        <fullName evidence="2">ROK family protein</fullName>
    </submittedName>
</protein>
<proteinExistence type="inferred from homology"/>
<dbReference type="PANTHER" id="PTHR18964:SF149">
    <property type="entry name" value="BIFUNCTIONAL UDP-N-ACETYLGLUCOSAMINE 2-EPIMERASE_N-ACETYLMANNOSAMINE KINASE"/>
    <property type="match status" value="1"/>
</dbReference>
<name>A0A9X3UKJ8_9HYPH</name>
<accession>A0A9X3UKJ8</accession>
<gene>
    <name evidence="2" type="ORF">OQ273_19725</name>
</gene>
<evidence type="ECO:0000313" key="2">
    <source>
        <dbReference type="EMBL" id="MDA5400813.1"/>
    </source>
</evidence>
<comment type="similarity">
    <text evidence="1">Belongs to the ROK (NagC/XylR) family.</text>
</comment>
<evidence type="ECO:0000256" key="1">
    <source>
        <dbReference type="ARBA" id="ARBA00006479"/>
    </source>
</evidence>
<dbReference type="InterPro" id="IPR000600">
    <property type="entry name" value="ROK"/>
</dbReference>
<comment type="caution">
    <text evidence="2">The sequence shown here is derived from an EMBL/GenBank/DDBJ whole genome shotgun (WGS) entry which is preliminary data.</text>
</comment>
<dbReference type="Pfam" id="PF00480">
    <property type="entry name" value="ROK"/>
    <property type="match status" value="1"/>
</dbReference>
<dbReference type="SUPFAM" id="SSF53067">
    <property type="entry name" value="Actin-like ATPase domain"/>
    <property type="match status" value="1"/>
</dbReference>
<dbReference type="InterPro" id="IPR043129">
    <property type="entry name" value="ATPase_NBD"/>
</dbReference>
<dbReference type="Proteomes" id="UP001151234">
    <property type="component" value="Unassembled WGS sequence"/>
</dbReference>